<proteinExistence type="predicted"/>
<name>A0ABU7EZ32_9TELE</name>
<reference evidence="1 2" key="1">
    <citation type="submission" date="2021-06" db="EMBL/GenBank/DDBJ databases">
        <authorList>
            <person name="Palmer J.M."/>
        </authorList>
    </citation>
    <scope>NUCLEOTIDE SEQUENCE [LARGE SCALE GENOMIC DNA]</scope>
    <source>
        <strain evidence="1 2">CL_MEX2019</strain>
        <tissue evidence="1">Muscle</tissue>
    </source>
</reference>
<protein>
    <submittedName>
        <fullName evidence="1">Uncharacterized protein</fullName>
    </submittedName>
</protein>
<sequence>MFTSSLQLKFTGRVYVIYDDTIAGDWTYPVNRREVISNSWLCNGLSGTTRSPGACDPLSCVRALFPLLYS</sequence>
<accession>A0ABU7EZ32</accession>
<evidence type="ECO:0000313" key="2">
    <source>
        <dbReference type="Proteomes" id="UP001352852"/>
    </source>
</evidence>
<gene>
    <name evidence="1" type="ORF">CHARACLAT_000384</name>
</gene>
<keyword evidence="2" id="KW-1185">Reference proteome</keyword>
<organism evidence="1 2">
    <name type="scientific">Characodon lateralis</name>
    <dbReference type="NCBI Taxonomy" id="208331"/>
    <lineage>
        <taxon>Eukaryota</taxon>
        <taxon>Metazoa</taxon>
        <taxon>Chordata</taxon>
        <taxon>Craniata</taxon>
        <taxon>Vertebrata</taxon>
        <taxon>Euteleostomi</taxon>
        <taxon>Actinopterygii</taxon>
        <taxon>Neopterygii</taxon>
        <taxon>Teleostei</taxon>
        <taxon>Neoteleostei</taxon>
        <taxon>Acanthomorphata</taxon>
        <taxon>Ovalentaria</taxon>
        <taxon>Atherinomorphae</taxon>
        <taxon>Cyprinodontiformes</taxon>
        <taxon>Goodeidae</taxon>
        <taxon>Characodon</taxon>
    </lineage>
</organism>
<dbReference type="EMBL" id="JAHUTJ010073788">
    <property type="protein sequence ID" value="MED6292448.1"/>
    <property type="molecule type" value="Genomic_DNA"/>
</dbReference>
<evidence type="ECO:0000313" key="1">
    <source>
        <dbReference type="EMBL" id="MED6292448.1"/>
    </source>
</evidence>
<comment type="caution">
    <text evidence="1">The sequence shown here is derived from an EMBL/GenBank/DDBJ whole genome shotgun (WGS) entry which is preliminary data.</text>
</comment>
<dbReference type="Proteomes" id="UP001352852">
    <property type="component" value="Unassembled WGS sequence"/>
</dbReference>